<reference evidence="3" key="1">
    <citation type="submission" date="2020-10" db="EMBL/GenBank/DDBJ databases">
        <title>Taxonomic study of unclassified bacteria belonging to the class Ktedonobacteria.</title>
        <authorList>
            <person name="Yabe S."/>
            <person name="Wang C.M."/>
            <person name="Zheng Y."/>
            <person name="Sakai Y."/>
            <person name="Cavaletti L."/>
            <person name="Monciardini P."/>
            <person name="Donadio S."/>
        </authorList>
    </citation>
    <scope>NUCLEOTIDE SEQUENCE</scope>
    <source>
        <strain evidence="3">ID150040</strain>
    </source>
</reference>
<evidence type="ECO:0000259" key="1">
    <source>
        <dbReference type="Pfam" id="PF03551"/>
    </source>
</evidence>
<name>A0A8J3IBG0_9CHLR</name>
<evidence type="ECO:0000259" key="2">
    <source>
        <dbReference type="Pfam" id="PF10400"/>
    </source>
</evidence>
<feature type="domain" description="Transcription regulator PadR C-terminal" evidence="2">
    <location>
        <begin position="90"/>
        <end position="173"/>
    </location>
</feature>
<dbReference type="Gene3D" id="6.10.140.190">
    <property type="match status" value="1"/>
</dbReference>
<dbReference type="Pfam" id="PF10400">
    <property type="entry name" value="Vir_act_alpha_C"/>
    <property type="match status" value="1"/>
</dbReference>
<sequence>MTLSHAILATLLSGPVSGYKLAKRFNRTIGYFWQATHQQIYRELAALEEHDYVQPVASSSSSTEKQYMLTREGQDFLTQWVAQPAEPGALREDLLVKVRAGILVSPDVLLVELHRRRAFHAEKLAVYQAVQERDFPEPQHLTYEQRLLYLPLLRGIMFETDNIAWCDAALNFLQEEAPLPS</sequence>
<dbReference type="PANTHER" id="PTHR43252">
    <property type="entry name" value="TRANSCRIPTIONAL REGULATOR YQJI"/>
    <property type="match status" value="1"/>
</dbReference>
<proteinExistence type="predicted"/>
<feature type="domain" description="Transcription regulator PadR N-terminal" evidence="1">
    <location>
        <begin position="7"/>
        <end position="78"/>
    </location>
</feature>
<protein>
    <submittedName>
        <fullName evidence="3">PadR family transcriptional regulator</fullName>
    </submittedName>
</protein>
<dbReference type="AlphaFoldDB" id="A0A8J3IBG0"/>
<evidence type="ECO:0000313" key="4">
    <source>
        <dbReference type="Proteomes" id="UP000597444"/>
    </source>
</evidence>
<dbReference type="Proteomes" id="UP000597444">
    <property type="component" value="Unassembled WGS sequence"/>
</dbReference>
<dbReference type="SUPFAM" id="SSF46785">
    <property type="entry name" value="Winged helix' DNA-binding domain"/>
    <property type="match status" value="1"/>
</dbReference>
<keyword evidence="4" id="KW-1185">Reference proteome</keyword>
<dbReference type="InterPro" id="IPR005149">
    <property type="entry name" value="Tscrpt_reg_PadR_N"/>
</dbReference>
<dbReference type="PANTHER" id="PTHR43252:SF4">
    <property type="entry name" value="TRANSCRIPTIONAL REGULATORY PROTEIN"/>
    <property type="match status" value="1"/>
</dbReference>
<dbReference type="InterPro" id="IPR018309">
    <property type="entry name" value="Tscrpt_reg_PadR_C"/>
</dbReference>
<organism evidence="3 4">
    <name type="scientific">Reticulibacter mediterranei</name>
    <dbReference type="NCBI Taxonomy" id="2778369"/>
    <lineage>
        <taxon>Bacteria</taxon>
        <taxon>Bacillati</taxon>
        <taxon>Chloroflexota</taxon>
        <taxon>Ktedonobacteria</taxon>
        <taxon>Ktedonobacterales</taxon>
        <taxon>Reticulibacteraceae</taxon>
        <taxon>Reticulibacter</taxon>
    </lineage>
</organism>
<dbReference type="InterPro" id="IPR036390">
    <property type="entry name" value="WH_DNA-bd_sf"/>
</dbReference>
<accession>A0A8J3IBG0</accession>
<dbReference type="Gene3D" id="1.10.10.10">
    <property type="entry name" value="Winged helix-like DNA-binding domain superfamily/Winged helix DNA-binding domain"/>
    <property type="match status" value="1"/>
</dbReference>
<dbReference type="EMBL" id="BNJK01000001">
    <property type="protein sequence ID" value="GHO90543.1"/>
    <property type="molecule type" value="Genomic_DNA"/>
</dbReference>
<gene>
    <name evidence="3" type="ORF">KSF_005910</name>
</gene>
<dbReference type="RefSeq" id="WP_220201496.1">
    <property type="nucleotide sequence ID" value="NZ_BNJK01000001.1"/>
</dbReference>
<comment type="caution">
    <text evidence="3">The sequence shown here is derived from an EMBL/GenBank/DDBJ whole genome shotgun (WGS) entry which is preliminary data.</text>
</comment>
<evidence type="ECO:0000313" key="3">
    <source>
        <dbReference type="EMBL" id="GHO90543.1"/>
    </source>
</evidence>
<dbReference type="InterPro" id="IPR036388">
    <property type="entry name" value="WH-like_DNA-bd_sf"/>
</dbReference>
<dbReference type="Pfam" id="PF03551">
    <property type="entry name" value="PadR"/>
    <property type="match status" value="1"/>
</dbReference>